<feature type="non-terminal residue" evidence="2">
    <location>
        <position position="1"/>
    </location>
</feature>
<keyword evidence="1" id="KW-0812">Transmembrane</keyword>
<protein>
    <recommendedName>
        <fullName evidence="4">CASP-like protein</fullName>
    </recommendedName>
</protein>
<name>A0A8S9H0S4_BRACR</name>
<feature type="transmembrane region" description="Helical" evidence="1">
    <location>
        <begin position="118"/>
        <end position="138"/>
    </location>
</feature>
<evidence type="ECO:0000256" key="1">
    <source>
        <dbReference type="SAM" id="Phobius"/>
    </source>
</evidence>
<dbReference type="Proteomes" id="UP000712281">
    <property type="component" value="Unassembled WGS sequence"/>
</dbReference>
<evidence type="ECO:0008006" key="4">
    <source>
        <dbReference type="Google" id="ProtNLM"/>
    </source>
</evidence>
<gene>
    <name evidence="2" type="ORF">F2Q68_00036985</name>
</gene>
<reference evidence="2" key="1">
    <citation type="submission" date="2019-12" db="EMBL/GenBank/DDBJ databases">
        <title>Genome sequencing and annotation of Brassica cretica.</title>
        <authorList>
            <person name="Studholme D.J."/>
            <person name="Sarris P.F."/>
        </authorList>
    </citation>
    <scope>NUCLEOTIDE SEQUENCE</scope>
    <source>
        <strain evidence="2">PFS-001/15</strain>
        <tissue evidence="2">Leaf</tissue>
    </source>
</reference>
<comment type="caution">
    <text evidence="2">The sequence shown here is derived from an EMBL/GenBank/DDBJ whole genome shotgun (WGS) entry which is preliminary data.</text>
</comment>
<evidence type="ECO:0000313" key="3">
    <source>
        <dbReference type="Proteomes" id="UP000712281"/>
    </source>
</evidence>
<dbReference type="AlphaFoldDB" id="A0A8S9H0S4"/>
<evidence type="ECO:0000313" key="2">
    <source>
        <dbReference type="EMBL" id="KAF2551399.1"/>
    </source>
</evidence>
<accession>A0A8S9H0S4</accession>
<organism evidence="2 3">
    <name type="scientific">Brassica cretica</name>
    <name type="common">Mustard</name>
    <dbReference type="NCBI Taxonomy" id="69181"/>
    <lineage>
        <taxon>Eukaryota</taxon>
        <taxon>Viridiplantae</taxon>
        <taxon>Streptophyta</taxon>
        <taxon>Embryophyta</taxon>
        <taxon>Tracheophyta</taxon>
        <taxon>Spermatophyta</taxon>
        <taxon>Magnoliopsida</taxon>
        <taxon>eudicotyledons</taxon>
        <taxon>Gunneridae</taxon>
        <taxon>Pentapetalae</taxon>
        <taxon>rosids</taxon>
        <taxon>malvids</taxon>
        <taxon>Brassicales</taxon>
        <taxon>Brassicaceae</taxon>
        <taxon>Brassiceae</taxon>
        <taxon>Brassica</taxon>
    </lineage>
</organism>
<feature type="transmembrane region" description="Helical" evidence="1">
    <location>
        <begin position="171"/>
        <end position="191"/>
    </location>
</feature>
<sequence>ATRVCGASGALTRSSSVGESKESSTAALLVNRSRSGSDLTSPRQFCRASLPPFGVMAVFKLTDSKDLFFSFKLRQPGVSQLRRSRVFTLDVSSALLCRVAGGSLLFRMRLTESVLHLLRGNIGFVLWSIAELALGFFARRPTLMVYRSRCLSPPLKPLGATSGGSRKVLELTMRVLALVLTMVAATVLGVAKQTKVVSIKLIPTLPPLDVSTTAKASYLSAFV</sequence>
<proteinExistence type="predicted"/>
<dbReference type="EMBL" id="QGKW02001988">
    <property type="protein sequence ID" value="KAF2551399.1"/>
    <property type="molecule type" value="Genomic_DNA"/>
</dbReference>
<keyword evidence="1" id="KW-1133">Transmembrane helix</keyword>
<keyword evidence="1" id="KW-0472">Membrane</keyword>